<keyword evidence="4 6" id="KW-0472">Membrane</keyword>
<evidence type="ECO:0000256" key="2">
    <source>
        <dbReference type="ARBA" id="ARBA00022692"/>
    </source>
</evidence>
<dbReference type="SMART" id="SM01417">
    <property type="entry name" value="Solute_trans_a"/>
    <property type="match status" value="1"/>
</dbReference>
<keyword evidence="3 6" id="KW-1133">Transmembrane helix</keyword>
<sequence>MGWPVCNSTLEDATIEEVDLWDGGITFHHLCEIVGGAFALIAAGVSFYLIVCHATHYSKPIEQRHIIRILLMVPVYSLVAWLSIYFYQNSVYFSVIGDCYEAFTISAFFALLCHYIAPDLRSQKEYFRGIDPKPWIWPVTWLERCCGGQRGIWRTPRSGLTWFNIIWVSVFQYCLFRVLMTIVAVITQHFDVYCEESLNPAFSHIWVVAVECVAVTIAMYCLVQFYIQIKDDISQYNPFLKILSIKLVIFLSFWQSICINLLFSAGVIKSTKKLAEQDLKVGLPNLLISIEMAIFSVLHVWAFSWKPYSIGNTTVEVTDFYGNGKATYQGGRWGLKALADCLNPWDLVKAISRSMRWLFIGRKKRMLDPSYRTQNEVIGLDATSGGTNTTAYQGAGAVSGGRPGQYSPDDEGQVLLSNAQPNPTSRPEANIGVTPPPYDEADNGRYYPSHNRLSSSALLDPATHSPRPYSPYENNPYIVPSDSESEYHHPSPTTPHNAPYPPDALHEQPPIPMPESFHPPPPRHDTDYGGGRTTREV</sequence>
<feature type="transmembrane region" description="Helical" evidence="6">
    <location>
        <begin position="33"/>
        <end position="54"/>
    </location>
</feature>
<gene>
    <name evidence="7" type="ORF">BDV29DRAFT_2772</name>
</gene>
<evidence type="ECO:0000313" key="8">
    <source>
        <dbReference type="Proteomes" id="UP000326565"/>
    </source>
</evidence>
<dbReference type="OrthoDB" id="5348404at2759"/>
<dbReference type="PANTHER" id="PTHR23423">
    <property type="entry name" value="ORGANIC SOLUTE TRANSPORTER-RELATED"/>
    <property type="match status" value="1"/>
</dbReference>
<keyword evidence="8" id="KW-1185">Reference proteome</keyword>
<dbReference type="GO" id="GO:0016020">
    <property type="term" value="C:membrane"/>
    <property type="evidence" value="ECO:0007669"/>
    <property type="project" value="UniProtKB-SubCell"/>
</dbReference>
<dbReference type="InterPro" id="IPR005178">
    <property type="entry name" value="Ostalpha/TMEM184C"/>
</dbReference>
<accession>A0A5N5XCN1</accession>
<feature type="region of interest" description="Disordered" evidence="5">
    <location>
        <begin position="391"/>
        <end position="537"/>
    </location>
</feature>
<keyword evidence="2 6" id="KW-0812">Transmembrane</keyword>
<feature type="compositionally biased region" description="Polar residues" evidence="5">
    <location>
        <begin position="415"/>
        <end position="427"/>
    </location>
</feature>
<dbReference type="Proteomes" id="UP000326565">
    <property type="component" value="Unassembled WGS sequence"/>
</dbReference>
<evidence type="ECO:0000256" key="3">
    <source>
        <dbReference type="ARBA" id="ARBA00022989"/>
    </source>
</evidence>
<proteinExistence type="predicted"/>
<organism evidence="7 8">
    <name type="scientific">Aspergillus leporis</name>
    <dbReference type="NCBI Taxonomy" id="41062"/>
    <lineage>
        <taxon>Eukaryota</taxon>
        <taxon>Fungi</taxon>
        <taxon>Dikarya</taxon>
        <taxon>Ascomycota</taxon>
        <taxon>Pezizomycotina</taxon>
        <taxon>Eurotiomycetes</taxon>
        <taxon>Eurotiomycetidae</taxon>
        <taxon>Eurotiales</taxon>
        <taxon>Aspergillaceae</taxon>
        <taxon>Aspergillus</taxon>
        <taxon>Aspergillus subgen. Circumdati</taxon>
    </lineage>
</organism>
<name>A0A5N5XCN1_9EURO</name>
<feature type="compositionally biased region" description="Basic and acidic residues" evidence="5">
    <location>
        <begin position="522"/>
        <end position="537"/>
    </location>
</feature>
<feature type="transmembrane region" description="Helical" evidence="6">
    <location>
        <begin position="92"/>
        <end position="117"/>
    </location>
</feature>
<dbReference type="EMBL" id="ML732158">
    <property type="protein sequence ID" value="KAB8078426.1"/>
    <property type="molecule type" value="Genomic_DNA"/>
</dbReference>
<comment type="subcellular location">
    <subcellularLocation>
        <location evidence="1">Membrane</location>
        <topology evidence="1">Multi-pass membrane protein</topology>
    </subcellularLocation>
</comment>
<feature type="transmembrane region" description="Helical" evidence="6">
    <location>
        <begin position="205"/>
        <end position="227"/>
    </location>
</feature>
<protein>
    <submittedName>
        <fullName evidence="7">Organic solute transporter Ostalpha-domain-containing protein</fullName>
    </submittedName>
</protein>
<dbReference type="Pfam" id="PF03619">
    <property type="entry name" value="Solute_trans_a"/>
    <property type="match status" value="1"/>
</dbReference>
<feature type="transmembrane region" description="Helical" evidence="6">
    <location>
        <begin position="283"/>
        <end position="303"/>
    </location>
</feature>
<reference evidence="7 8" key="1">
    <citation type="submission" date="2019-04" db="EMBL/GenBank/DDBJ databases">
        <title>Friends and foes A comparative genomics study of 23 Aspergillus species from section Flavi.</title>
        <authorList>
            <consortium name="DOE Joint Genome Institute"/>
            <person name="Kjaerbolling I."/>
            <person name="Vesth T."/>
            <person name="Frisvad J.C."/>
            <person name="Nybo J.L."/>
            <person name="Theobald S."/>
            <person name="Kildgaard S."/>
            <person name="Isbrandt T."/>
            <person name="Kuo A."/>
            <person name="Sato A."/>
            <person name="Lyhne E.K."/>
            <person name="Kogle M.E."/>
            <person name="Wiebenga A."/>
            <person name="Kun R.S."/>
            <person name="Lubbers R.J."/>
            <person name="Makela M.R."/>
            <person name="Barry K."/>
            <person name="Chovatia M."/>
            <person name="Clum A."/>
            <person name="Daum C."/>
            <person name="Haridas S."/>
            <person name="He G."/>
            <person name="LaButti K."/>
            <person name="Lipzen A."/>
            <person name="Mondo S."/>
            <person name="Riley R."/>
            <person name="Salamov A."/>
            <person name="Simmons B.A."/>
            <person name="Magnuson J.K."/>
            <person name="Henrissat B."/>
            <person name="Mortensen U.H."/>
            <person name="Larsen T.O."/>
            <person name="Devries R.P."/>
            <person name="Grigoriev I.V."/>
            <person name="Machida M."/>
            <person name="Baker S.E."/>
            <person name="Andersen M.R."/>
        </authorList>
    </citation>
    <scope>NUCLEOTIDE SEQUENCE [LARGE SCALE GENOMIC DNA]</scope>
    <source>
        <strain evidence="7 8">CBS 151.66</strain>
    </source>
</reference>
<evidence type="ECO:0000256" key="1">
    <source>
        <dbReference type="ARBA" id="ARBA00004141"/>
    </source>
</evidence>
<evidence type="ECO:0000256" key="4">
    <source>
        <dbReference type="ARBA" id="ARBA00023136"/>
    </source>
</evidence>
<feature type="transmembrane region" description="Helical" evidence="6">
    <location>
        <begin position="239"/>
        <end position="263"/>
    </location>
</feature>
<dbReference type="AlphaFoldDB" id="A0A5N5XCN1"/>
<evidence type="ECO:0000313" key="7">
    <source>
        <dbReference type="EMBL" id="KAB8078426.1"/>
    </source>
</evidence>
<feature type="transmembrane region" description="Helical" evidence="6">
    <location>
        <begin position="66"/>
        <end position="86"/>
    </location>
</feature>
<feature type="transmembrane region" description="Helical" evidence="6">
    <location>
        <begin position="160"/>
        <end position="185"/>
    </location>
</feature>
<feature type="compositionally biased region" description="Pro residues" evidence="5">
    <location>
        <begin position="509"/>
        <end position="520"/>
    </location>
</feature>
<evidence type="ECO:0000256" key="5">
    <source>
        <dbReference type="SAM" id="MobiDB-lite"/>
    </source>
</evidence>
<evidence type="ECO:0000256" key="6">
    <source>
        <dbReference type="SAM" id="Phobius"/>
    </source>
</evidence>